<dbReference type="SUPFAM" id="SSF55797">
    <property type="entry name" value="PR-1-like"/>
    <property type="match status" value="1"/>
</dbReference>
<accession>A0A1G2T712</accession>
<evidence type="ECO:0000313" key="2">
    <source>
        <dbReference type="EMBL" id="OHA92421.1"/>
    </source>
</evidence>
<proteinExistence type="predicted"/>
<dbReference type="Gene3D" id="3.40.33.10">
    <property type="entry name" value="CAP"/>
    <property type="match status" value="1"/>
</dbReference>
<evidence type="ECO:0000313" key="3">
    <source>
        <dbReference type="Proteomes" id="UP000178612"/>
    </source>
</evidence>
<gene>
    <name evidence="2" type="ORF">A2758_03260</name>
</gene>
<sequence length="165" mass="17982">MVLIELTNKDRIAQGLAPLSYNAKLAASSNLKADDMAKGQYFSHDSPSGVTPWHWFSTAGYTYRYAGENLAVDFSDSASIETAWMNSPGHRANILNPNYTEIGISLAKGIHKGREAIYVVEHFGTAPTAGIVPVLSKSIQKFKPIKAEVSTRKTAVVKKTPQKKS</sequence>
<dbReference type="InterPro" id="IPR014044">
    <property type="entry name" value="CAP_dom"/>
</dbReference>
<dbReference type="AlphaFoldDB" id="A0A1G2T712"/>
<evidence type="ECO:0000259" key="1">
    <source>
        <dbReference type="Pfam" id="PF00188"/>
    </source>
</evidence>
<dbReference type="InterPro" id="IPR035940">
    <property type="entry name" value="CAP_sf"/>
</dbReference>
<feature type="domain" description="SCP" evidence="1">
    <location>
        <begin position="5"/>
        <end position="120"/>
    </location>
</feature>
<dbReference type="EMBL" id="MHVJ01000002">
    <property type="protein sequence ID" value="OHA92421.1"/>
    <property type="molecule type" value="Genomic_DNA"/>
</dbReference>
<dbReference type="PANTHER" id="PTHR31157:SF1">
    <property type="entry name" value="SCP DOMAIN-CONTAINING PROTEIN"/>
    <property type="match status" value="1"/>
</dbReference>
<dbReference type="Proteomes" id="UP000178612">
    <property type="component" value="Unassembled WGS sequence"/>
</dbReference>
<dbReference type="CDD" id="cd05379">
    <property type="entry name" value="CAP_bacterial"/>
    <property type="match status" value="1"/>
</dbReference>
<name>A0A1G2T712_9BACT</name>
<comment type="caution">
    <text evidence="2">The sequence shown here is derived from an EMBL/GenBank/DDBJ whole genome shotgun (WGS) entry which is preliminary data.</text>
</comment>
<dbReference type="PANTHER" id="PTHR31157">
    <property type="entry name" value="SCP DOMAIN-CONTAINING PROTEIN"/>
    <property type="match status" value="1"/>
</dbReference>
<organism evidence="2 3">
    <name type="scientific">Candidatus Zambryskibacteria bacterium RIFCSPHIGHO2_01_FULL_49_18</name>
    <dbReference type="NCBI Taxonomy" id="1802740"/>
    <lineage>
        <taxon>Bacteria</taxon>
        <taxon>Candidatus Zambryskiibacteriota</taxon>
    </lineage>
</organism>
<protein>
    <recommendedName>
        <fullName evidence="1">SCP domain-containing protein</fullName>
    </recommendedName>
</protein>
<reference evidence="2 3" key="1">
    <citation type="journal article" date="2016" name="Nat. Commun.">
        <title>Thousands of microbial genomes shed light on interconnected biogeochemical processes in an aquifer system.</title>
        <authorList>
            <person name="Anantharaman K."/>
            <person name="Brown C.T."/>
            <person name="Hug L.A."/>
            <person name="Sharon I."/>
            <person name="Castelle C.J."/>
            <person name="Probst A.J."/>
            <person name="Thomas B.C."/>
            <person name="Singh A."/>
            <person name="Wilkins M.J."/>
            <person name="Karaoz U."/>
            <person name="Brodie E.L."/>
            <person name="Williams K.H."/>
            <person name="Hubbard S.S."/>
            <person name="Banfield J.F."/>
        </authorList>
    </citation>
    <scope>NUCLEOTIDE SEQUENCE [LARGE SCALE GENOMIC DNA]</scope>
</reference>
<dbReference type="Pfam" id="PF00188">
    <property type="entry name" value="CAP"/>
    <property type="match status" value="1"/>
</dbReference>